<protein>
    <submittedName>
        <fullName evidence="2">Uncharacterized protein</fullName>
    </submittedName>
</protein>
<sequence>MSNPHHTTTKAEQDTPDTHPVYFNPNREQQAEVTIRLQVAQELSLTAEGEQLYHHLSPTDTIWGLPKLQDASGSCERFTANLKLKLLLQLLTIVHSLLDGKHPMVDSHRAVFELVLSLKGNLGGHREEGSYLWLNKAVF</sequence>
<keyword evidence="3" id="KW-1185">Reference proteome</keyword>
<dbReference type="AlphaFoldDB" id="A0A7J6LPN0"/>
<reference evidence="2 3" key="1">
    <citation type="submission" date="2020-04" db="EMBL/GenBank/DDBJ databases">
        <title>Perkinsus chesapeaki whole genome sequence.</title>
        <authorList>
            <person name="Bogema D.R."/>
        </authorList>
    </citation>
    <scope>NUCLEOTIDE SEQUENCE [LARGE SCALE GENOMIC DNA]</scope>
    <source>
        <strain evidence="2">ATCC PRA-425</strain>
    </source>
</reference>
<dbReference type="Proteomes" id="UP000591131">
    <property type="component" value="Unassembled WGS sequence"/>
</dbReference>
<dbReference type="EMBL" id="JAAPAO010000385">
    <property type="protein sequence ID" value="KAF4661248.1"/>
    <property type="molecule type" value="Genomic_DNA"/>
</dbReference>
<proteinExistence type="predicted"/>
<name>A0A7J6LPN0_PERCH</name>
<evidence type="ECO:0000313" key="2">
    <source>
        <dbReference type="EMBL" id="KAF4661248.1"/>
    </source>
</evidence>
<feature type="region of interest" description="Disordered" evidence="1">
    <location>
        <begin position="1"/>
        <end position="23"/>
    </location>
</feature>
<evidence type="ECO:0000313" key="3">
    <source>
        <dbReference type="Proteomes" id="UP000591131"/>
    </source>
</evidence>
<gene>
    <name evidence="2" type="ORF">FOL47_006769</name>
</gene>
<organism evidence="2 3">
    <name type="scientific">Perkinsus chesapeaki</name>
    <name type="common">Clam parasite</name>
    <name type="synonym">Perkinsus andrewsi</name>
    <dbReference type="NCBI Taxonomy" id="330153"/>
    <lineage>
        <taxon>Eukaryota</taxon>
        <taxon>Sar</taxon>
        <taxon>Alveolata</taxon>
        <taxon>Perkinsozoa</taxon>
        <taxon>Perkinsea</taxon>
        <taxon>Perkinsida</taxon>
        <taxon>Perkinsidae</taxon>
        <taxon>Perkinsus</taxon>
    </lineage>
</organism>
<accession>A0A7J6LPN0</accession>
<comment type="caution">
    <text evidence="2">The sequence shown here is derived from an EMBL/GenBank/DDBJ whole genome shotgun (WGS) entry which is preliminary data.</text>
</comment>
<evidence type="ECO:0000256" key="1">
    <source>
        <dbReference type="SAM" id="MobiDB-lite"/>
    </source>
</evidence>